<keyword evidence="4" id="KW-0808">Transferase</keyword>
<dbReference type="RefSeq" id="WP_340240554.1">
    <property type="nucleotide sequence ID" value="NZ_JBBEWC010000022.1"/>
</dbReference>
<dbReference type="GO" id="GO:0005524">
    <property type="term" value="F:ATP binding"/>
    <property type="evidence" value="ECO:0007669"/>
    <property type="project" value="UniProtKB-KW"/>
</dbReference>
<evidence type="ECO:0000256" key="2">
    <source>
        <dbReference type="ARBA" id="ARBA00012438"/>
    </source>
</evidence>
<dbReference type="InterPro" id="IPR036890">
    <property type="entry name" value="HATPase_C_sf"/>
</dbReference>
<proteinExistence type="predicted"/>
<evidence type="ECO:0000313" key="14">
    <source>
        <dbReference type="Proteomes" id="UP001597510"/>
    </source>
</evidence>
<dbReference type="InterPro" id="IPR001789">
    <property type="entry name" value="Sig_transdc_resp-reg_receiver"/>
</dbReference>
<dbReference type="Gene3D" id="3.30.450.20">
    <property type="entry name" value="PAS domain"/>
    <property type="match status" value="1"/>
</dbReference>
<evidence type="ECO:0000256" key="9">
    <source>
        <dbReference type="PROSITE-ProRule" id="PRU00169"/>
    </source>
</evidence>
<comment type="catalytic activity">
    <reaction evidence="1">
        <text>ATP + protein L-histidine = ADP + protein N-phospho-L-histidine.</text>
        <dbReference type="EC" id="2.7.13.3"/>
    </reaction>
</comment>
<evidence type="ECO:0000256" key="8">
    <source>
        <dbReference type="ARBA" id="ARBA00023012"/>
    </source>
</evidence>
<feature type="domain" description="PAS" evidence="12">
    <location>
        <begin position="138"/>
        <end position="181"/>
    </location>
</feature>
<keyword evidence="3 9" id="KW-0597">Phosphoprotein</keyword>
<dbReference type="PROSITE" id="PS50110">
    <property type="entry name" value="RESPONSE_REGULATORY"/>
    <property type="match status" value="1"/>
</dbReference>
<dbReference type="Pfam" id="PF00072">
    <property type="entry name" value="Response_reg"/>
    <property type="match status" value="1"/>
</dbReference>
<evidence type="ECO:0000259" key="12">
    <source>
        <dbReference type="PROSITE" id="PS50112"/>
    </source>
</evidence>
<gene>
    <name evidence="13" type="ORF">ACFSR2_11420</name>
</gene>
<evidence type="ECO:0000256" key="5">
    <source>
        <dbReference type="ARBA" id="ARBA00022741"/>
    </source>
</evidence>
<feature type="domain" description="Response regulatory" evidence="11">
    <location>
        <begin position="8"/>
        <end position="125"/>
    </location>
</feature>
<evidence type="ECO:0000313" key="13">
    <source>
        <dbReference type="EMBL" id="MFD2521500.1"/>
    </source>
</evidence>
<dbReference type="Gene3D" id="3.30.565.10">
    <property type="entry name" value="Histidine kinase-like ATPase, C-terminal domain"/>
    <property type="match status" value="1"/>
</dbReference>
<dbReference type="EC" id="2.7.13.3" evidence="2"/>
<feature type="domain" description="Histidine kinase" evidence="10">
    <location>
        <begin position="274"/>
        <end position="481"/>
    </location>
</feature>
<dbReference type="NCBIfam" id="TIGR00229">
    <property type="entry name" value="sensory_box"/>
    <property type="match status" value="1"/>
</dbReference>
<comment type="caution">
    <text evidence="13">The sequence shown here is derived from an EMBL/GenBank/DDBJ whole genome shotgun (WGS) entry which is preliminary data.</text>
</comment>
<dbReference type="InterPro" id="IPR036097">
    <property type="entry name" value="HisK_dim/P_sf"/>
</dbReference>
<dbReference type="SMART" id="SM00448">
    <property type="entry name" value="REC"/>
    <property type="match status" value="1"/>
</dbReference>
<dbReference type="PROSITE" id="PS50112">
    <property type="entry name" value="PAS"/>
    <property type="match status" value="1"/>
</dbReference>
<dbReference type="EMBL" id="JBHULC010000010">
    <property type="protein sequence ID" value="MFD2521500.1"/>
    <property type="molecule type" value="Genomic_DNA"/>
</dbReference>
<dbReference type="Gene3D" id="3.40.50.2300">
    <property type="match status" value="1"/>
</dbReference>
<dbReference type="CDD" id="cd00130">
    <property type="entry name" value="PAS"/>
    <property type="match status" value="1"/>
</dbReference>
<evidence type="ECO:0000256" key="4">
    <source>
        <dbReference type="ARBA" id="ARBA00022679"/>
    </source>
</evidence>
<dbReference type="SUPFAM" id="SSF55785">
    <property type="entry name" value="PYP-like sensor domain (PAS domain)"/>
    <property type="match status" value="1"/>
</dbReference>
<dbReference type="SMART" id="SM00387">
    <property type="entry name" value="HATPase_c"/>
    <property type="match status" value="1"/>
</dbReference>
<dbReference type="SMART" id="SM00091">
    <property type="entry name" value="PAS"/>
    <property type="match status" value="1"/>
</dbReference>
<dbReference type="PROSITE" id="PS50109">
    <property type="entry name" value="HIS_KIN"/>
    <property type="match status" value="1"/>
</dbReference>
<dbReference type="SMART" id="SM00388">
    <property type="entry name" value="HisKA"/>
    <property type="match status" value="1"/>
</dbReference>
<dbReference type="InterPro" id="IPR003594">
    <property type="entry name" value="HATPase_dom"/>
</dbReference>
<keyword evidence="6" id="KW-0418">Kinase</keyword>
<evidence type="ECO:0000259" key="11">
    <source>
        <dbReference type="PROSITE" id="PS50110"/>
    </source>
</evidence>
<dbReference type="CDD" id="cd00082">
    <property type="entry name" value="HisKA"/>
    <property type="match status" value="1"/>
</dbReference>
<dbReference type="InterPro" id="IPR035965">
    <property type="entry name" value="PAS-like_dom_sf"/>
</dbReference>
<organism evidence="13 14">
    <name type="scientific">Emticicia soli</name>
    <dbReference type="NCBI Taxonomy" id="2027878"/>
    <lineage>
        <taxon>Bacteria</taxon>
        <taxon>Pseudomonadati</taxon>
        <taxon>Bacteroidota</taxon>
        <taxon>Cytophagia</taxon>
        <taxon>Cytophagales</taxon>
        <taxon>Leadbetterellaceae</taxon>
        <taxon>Emticicia</taxon>
    </lineage>
</organism>
<accession>A0ABW5J9D6</accession>
<protein>
    <recommendedName>
        <fullName evidence="2">histidine kinase</fullName>
        <ecNumber evidence="2">2.7.13.3</ecNumber>
    </recommendedName>
</protein>
<dbReference type="SUPFAM" id="SSF55874">
    <property type="entry name" value="ATPase domain of HSP90 chaperone/DNA topoisomerase II/histidine kinase"/>
    <property type="match status" value="1"/>
</dbReference>
<dbReference type="Proteomes" id="UP001597510">
    <property type="component" value="Unassembled WGS sequence"/>
</dbReference>
<feature type="modified residue" description="4-aspartylphosphate" evidence="9">
    <location>
        <position position="60"/>
    </location>
</feature>
<dbReference type="Pfam" id="PF13426">
    <property type="entry name" value="PAS_9"/>
    <property type="match status" value="1"/>
</dbReference>
<dbReference type="InterPro" id="IPR003661">
    <property type="entry name" value="HisK_dim/P_dom"/>
</dbReference>
<dbReference type="Pfam" id="PF02518">
    <property type="entry name" value="HATPase_c"/>
    <property type="match status" value="1"/>
</dbReference>
<keyword evidence="7 13" id="KW-0067">ATP-binding</keyword>
<dbReference type="PRINTS" id="PR00344">
    <property type="entry name" value="BCTRLSENSOR"/>
</dbReference>
<evidence type="ECO:0000259" key="10">
    <source>
        <dbReference type="PROSITE" id="PS50109"/>
    </source>
</evidence>
<keyword evidence="14" id="KW-1185">Reference proteome</keyword>
<keyword evidence="8" id="KW-0902">Two-component regulatory system</keyword>
<evidence type="ECO:0000256" key="6">
    <source>
        <dbReference type="ARBA" id="ARBA00022777"/>
    </source>
</evidence>
<keyword evidence="5" id="KW-0547">Nucleotide-binding</keyword>
<dbReference type="SUPFAM" id="SSF47384">
    <property type="entry name" value="Homodimeric domain of signal transducing histidine kinase"/>
    <property type="match status" value="1"/>
</dbReference>
<dbReference type="SUPFAM" id="SSF52172">
    <property type="entry name" value="CheY-like"/>
    <property type="match status" value="1"/>
</dbReference>
<dbReference type="Gene3D" id="1.10.287.130">
    <property type="match status" value="1"/>
</dbReference>
<name>A0ABW5J9D6_9BACT</name>
<dbReference type="InterPro" id="IPR000014">
    <property type="entry name" value="PAS"/>
</dbReference>
<reference evidence="14" key="1">
    <citation type="journal article" date="2019" name="Int. J. Syst. Evol. Microbiol.">
        <title>The Global Catalogue of Microorganisms (GCM) 10K type strain sequencing project: providing services to taxonomists for standard genome sequencing and annotation.</title>
        <authorList>
            <consortium name="The Broad Institute Genomics Platform"/>
            <consortium name="The Broad Institute Genome Sequencing Center for Infectious Disease"/>
            <person name="Wu L."/>
            <person name="Ma J."/>
        </authorList>
    </citation>
    <scope>NUCLEOTIDE SEQUENCE [LARGE SCALE GENOMIC DNA]</scope>
    <source>
        <strain evidence="14">KCTC 52344</strain>
    </source>
</reference>
<dbReference type="CDD" id="cd00156">
    <property type="entry name" value="REC"/>
    <property type="match status" value="1"/>
</dbReference>
<dbReference type="PANTHER" id="PTHR43065">
    <property type="entry name" value="SENSOR HISTIDINE KINASE"/>
    <property type="match status" value="1"/>
</dbReference>
<dbReference type="InterPro" id="IPR005467">
    <property type="entry name" value="His_kinase_dom"/>
</dbReference>
<dbReference type="PANTHER" id="PTHR43065:SF10">
    <property type="entry name" value="PEROXIDE STRESS-ACTIVATED HISTIDINE KINASE MAK3"/>
    <property type="match status" value="1"/>
</dbReference>
<dbReference type="InterPro" id="IPR011006">
    <property type="entry name" value="CheY-like_superfamily"/>
</dbReference>
<evidence type="ECO:0000256" key="1">
    <source>
        <dbReference type="ARBA" id="ARBA00000085"/>
    </source>
</evidence>
<dbReference type="Pfam" id="PF00512">
    <property type="entry name" value="HisKA"/>
    <property type="match status" value="1"/>
</dbReference>
<sequence>MKELDTIRVLIVDDDEDDFFLTSDYLNDIRGKNFAIDWAKNFDDAVEKVTSCEYDICFFDFLLGAKTGLDLLKKAIQEGCQSPIILLTGKGDHKIDMEAMRLGAVDYLIKSELDSEKLERCIRYSLERADTLKTLRESEQQYRTIFNHVRQGIIVTQPKDGSFIYYNPATLEMLGYDAEEFNQISTAKIFEKPDVWHLFNEKLEENGNIDKFEAIFLTKKGERKICLIDAQKQKNSEGKESFLSIIHDVTAQRKAEREAMMLEKMAATGRLVRTLAHEVRNPLTNIHLSVEQLESDLKTEDEDAQLFLGIIRRNSQRISDLITELLNNSKPSELAFSKISIHQVLDATLEQAIDRINLKNITLEKQYGDDVSLNLDVNKIKIAFLNIIINAVEAMEEGQGKLIIRNHIANNYCYVSIKDNGTGISPENMSRLFEPYFTAKNNGIGLGLAATLNIIQSHKATVDVNSELGKGTEFIVTFALS</sequence>
<dbReference type="InterPro" id="IPR004358">
    <property type="entry name" value="Sig_transdc_His_kin-like_C"/>
</dbReference>
<evidence type="ECO:0000256" key="3">
    <source>
        <dbReference type="ARBA" id="ARBA00022553"/>
    </source>
</evidence>
<evidence type="ECO:0000256" key="7">
    <source>
        <dbReference type="ARBA" id="ARBA00022840"/>
    </source>
</evidence>